<dbReference type="PANTHER" id="PTHR15486:SF70">
    <property type="entry name" value="GLYCEROL-3-PHOSPHATE ACYLTRANSFERASE 8-RELATED"/>
    <property type="match status" value="1"/>
</dbReference>
<keyword evidence="10" id="KW-1185">Reference proteome</keyword>
<evidence type="ECO:0000256" key="7">
    <source>
        <dbReference type="SAM" id="MobiDB-lite"/>
    </source>
</evidence>
<dbReference type="InterPro" id="IPR056462">
    <property type="entry name" value="HAD_RAM2/GPAT1-8"/>
</dbReference>
<dbReference type="EMBL" id="JACMSC010000003">
    <property type="protein sequence ID" value="KAG6529811.1"/>
    <property type="molecule type" value="Genomic_DNA"/>
</dbReference>
<keyword evidence="6" id="KW-0472">Membrane</keyword>
<evidence type="ECO:0000259" key="8">
    <source>
        <dbReference type="Pfam" id="PF23270"/>
    </source>
</evidence>
<evidence type="ECO:0000256" key="2">
    <source>
        <dbReference type="ARBA" id="ARBA00007937"/>
    </source>
</evidence>
<organism evidence="9 10">
    <name type="scientific">Zingiber officinale</name>
    <name type="common">Ginger</name>
    <name type="synonym">Amomum zingiber</name>
    <dbReference type="NCBI Taxonomy" id="94328"/>
    <lineage>
        <taxon>Eukaryota</taxon>
        <taxon>Viridiplantae</taxon>
        <taxon>Streptophyta</taxon>
        <taxon>Embryophyta</taxon>
        <taxon>Tracheophyta</taxon>
        <taxon>Spermatophyta</taxon>
        <taxon>Magnoliopsida</taxon>
        <taxon>Liliopsida</taxon>
        <taxon>Zingiberales</taxon>
        <taxon>Zingiberaceae</taxon>
        <taxon>Zingiber</taxon>
    </lineage>
</organism>
<comment type="similarity">
    <text evidence="2">Belongs to the GPAT/DAPAT family.</text>
</comment>
<evidence type="ECO:0000256" key="5">
    <source>
        <dbReference type="ARBA" id="ARBA00022989"/>
    </source>
</evidence>
<dbReference type="GO" id="GO:0090447">
    <property type="term" value="F:glycerol-3-phosphate 2-O-acyltransferase activity"/>
    <property type="evidence" value="ECO:0007669"/>
    <property type="project" value="TreeGrafter"/>
</dbReference>
<feature type="region of interest" description="Disordered" evidence="7">
    <location>
        <begin position="267"/>
        <end position="292"/>
    </location>
</feature>
<proteinExistence type="inferred from homology"/>
<comment type="caution">
    <text evidence="9">The sequence shown here is derived from an EMBL/GenBank/DDBJ whole genome shotgun (WGS) entry which is preliminary data.</text>
</comment>
<feature type="compositionally biased region" description="Basic and acidic residues" evidence="7">
    <location>
        <begin position="156"/>
        <end position="181"/>
    </location>
</feature>
<keyword evidence="5" id="KW-1133">Transmembrane helix</keyword>
<feature type="domain" description="Glycerol-3-phosphate acyltransferase RAM2/GPAT1-8 HAD-like" evidence="8">
    <location>
        <begin position="25"/>
        <end position="135"/>
    </location>
</feature>
<dbReference type="GO" id="GO:0016020">
    <property type="term" value="C:membrane"/>
    <property type="evidence" value="ECO:0007669"/>
    <property type="project" value="UniProtKB-SubCell"/>
</dbReference>
<evidence type="ECO:0000256" key="1">
    <source>
        <dbReference type="ARBA" id="ARBA00004370"/>
    </source>
</evidence>
<comment type="subcellular location">
    <subcellularLocation>
        <location evidence="1">Membrane</location>
    </subcellularLocation>
</comment>
<name>A0A8J5HNX1_ZINOF</name>
<keyword evidence="4" id="KW-0812">Transmembrane</keyword>
<dbReference type="Proteomes" id="UP000734854">
    <property type="component" value="Unassembled WGS sequence"/>
</dbReference>
<sequence>MPAAHRTFASVAYCSGAGREGHAAAADLDGTLLVSCSSFPYFFLLAVEVGGFLRAAALLLLSPAILLVYKLFSEAAGIQMLIYIAVTGALTRDVELAASAVLPRFYAADVLADSWRVFRACGRRRVVVTANPRVILVDRKGVLRGGRRAGDGAGGGREDGKSHGEGSGRWRDGRPSEERGRRSSRQNHCRSWDSETGSPTTISWLSARKLTWSLTAYDPKAVRVAAAAELDSPIIFHDGRLVQRPDPLVALLTLLWLTIHRLHSLPPPRLPQPPRPRPLRPPHLSPHRHPPFHPRPHRWRLFVCNHRTGTALDPIIISIALAHPVACATYSVSSVSVSLCPIRAVVLSRDRTADAALIAALLAEGDVVVWLEGTTCREPALLSFSS</sequence>
<feature type="compositionally biased region" description="Basic residues" evidence="7">
    <location>
        <begin position="277"/>
        <end position="292"/>
    </location>
</feature>
<evidence type="ECO:0000256" key="4">
    <source>
        <dbReference type="ARBA" id="ARBA00022692"/>
    </source>
</evidence>
<reference evidence="9 10" key="1">
    <citation type="submission" date="2020-08" db="EMBL/GenBank/DDBJ databases">
        <title>Plant Genome Project.</title>
        <authorList>
            <person name="Zhang R.-G."/>
        </authorList>
    </citation>
    <scope>NUCLEOTIDE SEQUENCE [LARGE SCALE GENOMIC DNA]</scope>
    <source>
        <tissue evidence="9">Rhizome</tissue>
    </source>
</reference>
<dbReference type="Pfam" id="PF23270">
    <property type="entry name" value="HAD_RAM2_N"/>
    <property type="match status" value="1"/>
</dbReference>
<gene>
    <name evidence="9" type="ORF">ZIOFF_012025</name>
</gene>
<evidence type="ECO:0000313" key="10">
    <source>
        <dbReference type="Proteomes" id="UP000734854"/>
    </source>
</evidence>
<keyword evidence="3" id="KW-0808">Transferase</keyword>
<dbReference type="GO" id="GO:0010143">
    <property type="term" value="P:cutin biosynthetic process"/>
    <property type="evidence" value="ECO:0007669"/>
    <property type="project" value="TreeGrafter"/>
</dbReference>
<dbReference type="AlphaFoldDB" id="A0A8J5HNX1"/>
<feature type="region of interest" description="Disordered" evidence="7">
    <location>
        <begin position="146"/>
        <end position="199"/>
    </location>
</feature>
<protein>
    <recommendedName>
        <fullName evidence="8">Glycerol-3-phosphate acyltransferase RAM2/GPAT1-8 HAD-like domain-containing protein</fullName>
    </recommendedName>
</protein>
<accession>A0A8J5HNX1</accession>
<evidence type="ECO:0000256" key="3">
    <source>
        <dbReference type="ARBA" id="ARBA00022679"/>
    </source>
</evidence>
<dbReference type="GO" id="GO:0016791">
    <property type="term" value="F:phosphatase activity"/>
    <property type="evidence" value="ECO:0007669"/>
    <property type="project" value="TreeGrafter"/>
</dbReference>
<feature type="compositionally biased region" description="Pro residues" evidence="7">
    <location>
        <begin position="267"/>
        <end position="276"/>
    </location>
</feature>
<evidence type="ECO:0000256" key="6">
    <source>
        <dbReference type="ARBA" id="ARBA00023136"/>
    </source>
</evidence>
<dbReference type="PANTHER" id="PTHR15486">
    <property type="entry name" value="ANCIENT UBIQUITOUS PROTEIN"/>
    <property type="match status" value="1"/>
</dbReference>
<evidence type="ECO:0000313" key="9">
    <source>
        <dbReference type="EMBL" id="KAG6529811.1"/>
    </source>
</evidence>